<dbReference type="OrthoDB" id="5460653at2"/>
<evidence type="ECO:0000313" key="2">
    <source>
        <dbReference type="Proteomes" id="UP000198607"/>
    </source>
</evidence>
<keyword evidence="2" id="KW-1185">Reference proteome</keyword>
<sequence>MNPSAALRGIDRLKQRCRTIQTGKTWLAKNVGFDDSEYRALLMRVAGVRSSKDLCDVRAAEDVILAMRKLGFPAASKAGKGDASVQGGEWRFVFRLPGERMSLGKKIFRCAQKIGAKQTPPVPVMSKAWVEGIARQATGLNAPGVAGKVSRKLETCDYDELRMIVQILESWAKKIGA</sequence>
<evidence type="ECO:0008006" key="3">
    <source>
        <dbReference type="Google" id="ProtNLM"/>
    </source>
</evidence>
<dbReference type="RefSeq" id="WP_091939712.1">
    <property type="nucleotide sequence ID" value="NZ_FNCY01000021.1"/>
</dbReference>
<accession>A0A1G8LAG1</accession>
<reference evidence="1 2" key="1">
    <citation type="submission" date="2016-10" db="EMBL/GenBank/DDBJ databases">
        <authorList>
            <person name="de Groot N.N."/>
        </authorList>
    </citation>
    <scope>NUCLEOTIDE SEQUENCE [LARGE SCALE GENOMIC DNA]</scope>
    <source>
        <strain evidence="1 2">DSM 5885</strain>
    </source>
</reference>
<organism evidence="1 2">
    <name type="scientific">Propionivibrio dicarboxylicus</name>
    <dbReference type="NCBI Taxonomy" id="83767"/>
    <lineage>
        <taxon>Bacteria</taxon>
        <taxon>Pseudomonadati</taxon>
        <taxon>Pseudomonadota</taxon>
        <taxon>Betaproteobacteria</taxon>
        <taxon>Rhodocyclales</taxon>
        <taxon>Rhodocyclaceae</taxon>
        <taxon>Propionivibrio</taxon>
    </lineage>
</organism>
<name>A0A1G8LAG1_9RHOO</name>
<gene>
    <name evidence="1" type="ORF">SAMN05660652_03586</name>
</gene>
<proteinExistence type="predicted"/>
<dbReference type="Pfam" id="PF06252">
    <property type="entry name" value="GemA"/>
    <property type="match status" value="1"/>
</dbReference>
<dbReference type="InterPro" id="IPR009363">
    <property type="entry name" value="Phage_Mu_Gp16"/>
</dbReference>
<protein>
    <recommendedName>
        <fullName evidence="3">Mu-like prophage protein gp16</fullName>
    </recommendedName>
</protein>
<dbReference type="AlphaFoldDB" id="A0A1G8LAG1"/>
<evidence type="ECO:0000313" key="1">
    <source>
        <dbReference type="EMBL" id="SDI52632.1"/>
    </source>
</evidence>
<dbReference type="EMBL" id="FNCY01000021">
    <property type="protein sequence ID" value="SDI52632.1"/>
    <property type="molecule type" value="Genomic_DNA"/>
</dbReference>
<dbReference type="Proteomes" id="UP000198607">
    <property type="component" value="Unassembled WGS sequence"/>
</dbReference>
<dbReference type="STRING" id="83767.SAMN05660652_03586"/>